<organism evidence="2 3">
    <name type="scientific">Orchesella dallaii</name>
    <dbReference type="NCBI Taxonomy" id="48710"/>
    <lineage>
        <taxon>Eukaryota</taxon>
        <taxon>Metazoa</taxon>
        <taxon>Ecdysozoa</taxon>
        <taxon>Arthropoda</taxon>
        <taxon>Hexapoda</taxon>
        <taxon>Collembola</taxon>
        <taxon>Entomobryomorpha</taxon>
        <taxon>Entomobryoidea</taxon>
        <taxon>Orchesellidae</taxon>
        <taxon>Orchesellinae</taxon>
        <taxon>Orchesella</taxon>
    </lineage>
</organism>
<sequence>MDASVGGRFTNCQNMTRFGPANPPKPLILSRRYPRDRSEPGPGKYDPKDLNDTRLGITVKSRIPPIGQQESPGFLELPDTMGDGPAFSFGLKNFMVMTDQSPGPIYQINKARPKPVSLTFRPFPMRGHESDPSPIEWGTKPAEDKIKNLPRAPCAIIHGNHDTLKGKFKTPGPNKYFIEDCPCVEPGASFKGRYKQKIEVTPGPANYTPKYAYEVPPRAVIQGRHKEKVKKLHDPGFITMKPDRIVGGLMTPRWRDREEEVVVPEMTNIFGLTNRGHKSGIPITFKSRHTPFKYSHMAEPPSAEHGGSDGQC</sequence>
<dbReference type="Pfam" id="PF07004">
    <property type="entry name" value="SHIPPO-rpt"/>
    <property type="match status" value="2"/>
</dbReference>
<dbReference type="PANTHER" id="PTHR21580:SF28">
    <property type="entry name" value="BOREALIN N-TERMINAL DOMAIN-CONTAINING PROTEIN-RELATED"/>
    <property type="match status" value="1"/>
</dbReference>
<accession>A0ABP1PPV6</accession>
<evidence type="ECO:0000313" key="2">
    <source>
        <dbReference type="EMBL" id="CAL8072948.1"/>
    </source>
</evidence>
<evidence type="ECO:0008006" key="4">
    <source>
        <dbReference type="Google" id="ProtNLM"/>
    </source>
</evidence>
<evidence type="ECO:0000313" key="3">
    <source>
        <dbReference type="Proteomes" id="UP001642540"/>
    </source>
</evidence>
<proteinExistence type="predicted"/>
<name>A0ABP1PPV6_9HEXA</name>
<dbReference type="Proteomes" id="UP001642540">
    <property type="component" value="Unassembled WGS sequence"/>
</dbReference>
<keyword evidence="3" id="KW-1185">Reference proteome</keyword>
<dbReference type="PANTHER" id="PTHR21580">
    <property type="entry name" value="SHIPPO-1-RELATED"/>
    <property type="match status" value="1"/>
</dbReference>
<gene>
    <name evidence="2" type="ORF">ODALV1_LOCUS2414</name>
</gene>
<evidence type="ECO:0000256" key="1">
    <source>
        <dbReference type="SAM" id="MobiDB-lite"/>
    </source>
</evidence>
<feature type="compositionally biased region" description="Basic and acidic residues" evidence="1">
    <location>
        <begin position="33"/>
        <end position="52"/>
    </location>
</feature>
<dbReference type="EMBL" id="CAXLJM020000007">
    <property type="protein sequence ID" value="CAL8072948.1"/>
    <property type="molecule type" value="Genomic_DNA"/>
</dbReference>
<comment type="caution">
    <text evidence="2">The sequence shown here is derived from an EMBL/GenBank/DDBJ whole genome shotgun (WGS) entry which is preliminary data.</text>
</comment>
<dbReference type="InterPro" id="IPR010736">
    <property type="entry name" value="SHIPPO-rpt"/>
</dbReference>
<feature type="region of interest" description="Disordered" evidence="1">
    <location>
        <begin position="1"/>
        <end position="52"/>
    </location>
</feature>
<protein>
    <recommendedName>
        <fullName evidence="4">Outer dense fiber protein 3</fullName>
    </recommendedName>
</protein>
<reference evidence="2 3" key="1">
    <citation type="submission" date="2024-08" db="EMBL/GenBank/DDBJ databases">
        <authorList>
            <person name="Cucini C."/>
            <person name="Frati F."/>
        </authorList>
    </citation>
    <scope>NUCLEOTIDE SEQUENCE [LARGE SCALE GENOMIC DNA]</scope>
</reference>
<dbReference type="InterPro" id="IPR051291">
    <property type="entry name" value="CIMAP"/>
</dbReference>
<feature type="region of interest" description="Disordered" evidence="1">
    <location>
        <begin position="293"/>
        <end position="312"/>
    </location>
</feature>